<evidence type="ECO:0000256" key="4">
    <source>
        <dbReference type="ARBA" id="ARBA00022692"/>
    </source>
</evidence>
<evidence type="ECO:0000313" key="12">
    <source>
        <dbReference type="EMBL" id="WBW71290.1"/>
    </source>
</evidence>
<evidence type="ECO:0000256" key="7">
    <source>
        <dbReference type="ARBA" id="ARBA00022989"/>
    </source>
</evidence>
<feature type="chain" id="PRO_5042273332" description="Protein ROT1" evidence="11">
    <location>
        <begin position="22"/>
        <end position="233"/>
    </location>
</feature>
<dbReference type="GeneID" id="80873729"/>
<evidence type="ECO:0000256" key="5">
    <source>
        <dbReference type="ARBA" id="ARBA00022729"/>
    </source>
</evidence>
<name>A0AAE9W8G3_9SCHI</name>
<dbReference type="PANTHER" id="PTHR28090">
    <property type="entry name" value="PROTEIN ROT1"/>
    <property type="match status" value="1"/>
</dbReference>
<evidence type="ECO:0000256" key="11">
    <source>
        <dbReference type="SAM" id="SignalP"/>
    </source>
</evidence>
<sequence length="233" mass="26852">MIFPLSIFFCSFLWIAKLTYADVSDPDIVGSWSSKSQTVMTGPDFFDPMNEDFFEPDLPGISYSFTDDGHFEEALYIIKPNATFPHCPKAFLQWQHGSYTINDSKSIILSPIRGDGRQLQSDPCNFKNYSSYTRYTQDEVMKEYSVSIDKYHGRYKLELFEWDGTPKQPMYLVYRPPKMLPFSFSGVTDTSQLQQKRWLSRLAATLAEKHTTTIWWLGLTFIAIGSIGYIIVS</sequence>
<evidence type="ECO:0000256" key="8">
    <source>
        <dbReference type="ARBA" id="ARBA00023136"/>
    </source>
</evidence>
<keyword evidence="7 10" id="KW-1133">Transmembrane helix</keyword>
<dbReference type="EMBL" id="CP115611">
    <property type="protein sequence ID" value="WBW71290.1"/>
    <property type="molecule type" value="Genomic_DNA"/>
</dbReference>
<evidence type="ECO:0000256" key="3">
    <source>
        <dbReference type="ARBA" id="ARBA00017291"/>
    </source>
</evidence>
<feature type="signal peptide" evidence="11">
    <location>
        <begin position="1"/>
        <end position="21"/>
    </location>
</feature>
<dbReference type="AlphaFoldDB" id="A0AAE9W8G3"/>
<keyword evidence="4 10" id="KW-0812">Transmembrane</keyword>
<evidence type="ECO:0000256" key="2">
    <source>
        <dbReference type="ARBA" id="ARBA00007149"/>
    </source>
</evidence>
<dbReference type="GO" id="GO:0005789">
    <property type="term" value="C:endoplasmic reticulum membrane"/>
    <property type="evidence" value="ECO:0007669"/>
    <property type="project" value="UniProtKB-SubCell"/>
</dbReference>
<dbReference type="RefSeq" id="XP_056035533.1">
    <property type="nucleotide sequence ID" value="XM_056179040.1"/>
</dbReference>
<keyword evidence="13" id="KW-1185">Reference proteome</keyword>
<comment type="subcellular location">
    <subcellularLocation>
        <location evidence="1">Endoplasmic reticulum membrane</location>
        <topology evidence="1">Single-pass type I membrane protein</topology>
    </subcellularLocation>
</comment>
<evidence type="ECO:0000256" key="10">
    <source>
        <dbReference type="SAM" id="Phobius"/>
    </source>
</evidence>
<dbReference type="KEGG" id="som:SOMG_00245"/>
<dbReference type="InterPro" id="IPR019623">
    <property type="entry name" value="Rot1"/>
</dbReference>
<dbReference type="PANTHER" id="PTHR28090:SF1">
    <property type="entry name" value="PROTEIN ROT1"/>
    <property type="match status" value="1"/>
</dbReference>
<organism evidence="12 13">
    <name type="scientific">Schizosaccharomyces osmophilus</name>
    <dbReference type="NCBI Taxonomy" id="2545709"/>
    <lineage>
        <taxon>Eukaryota</taxon>
        <taxon>Fungi</taxon>
        <taxon>Dikarya</taxon>
        <taxon>Ascomycota</taxon>
        <taxon>Taphrinomycotina</taxon>
        <taxon>Schizosaccharomycetes</taxon>
        <taxon>Schizosaccharomycetales</taxon>
        <taxon>Schizosaccharomycetaceae</taxon>
        <taxon>Schizosaccharomyces</taxon>
    </lineage>
</organism>
<dbReference type="GO" id="GO:0006458">
    <property type="term" value="P:'de novo' protein folding"/>
    <property type="evidence" value="ECO:0007669"/>
    <property type="project" value="InterPro"/>
</dbReference>
<dbReference type="GO" id="GO:0051082">
    <property type="term" value="F:unfolded protein binding"/>
    <property type="evidence" value="ECO:0007669"/>
    <property type="project" value="TreeGrafter"/>
</dbReference>
<dbReference type="PIRSF" id="PIRSF017290">
    <property type="entry name" value="ROT1_prd"/>
    <property type="match status" value="1"/>
</dbReference>
<evidence type="ECO:0000256" key="1">
    <source>
        <dbReference type="ARBA" id="ARBA00004115"/>
    </source>
</evidence>
<accession>A0AAE9W8G3</accession>
<feature type="transmembrane region" description="Helical" evidence="10">
    <location>
        <begin position="214"/>
        <end position="232"/>
    </location>
</feature>
<proteinExistence type="inferred from homology"/>
<comment type="similarity">
    <text evidence="2 9">Belongs to the ROT1 family.</text>
</comment>
<keyword evidence="5 11" id="KW-0732">Signal</keyword>
<keyword evidence="8 9" id="KW-0472">Membrane</keyword>
<evidence type="ECO:0000313" key="13">
    <source>
        <dbReference type="Proteomes" id="UP001212411"/>
    </source>
</evidence>
<reference evidence="12 13" key="1">
    <citation type="journal article" date="2023" name="G3 (Bethesda)">
        <title>A high-quality reference genome for the fission yeast Schizosaccharomyces osmophilus.</title>
        <authorList>
            <person name="Jia G.S."/>
            <person name="Zhang W.C."/>
            <person name="Liang Y."/>
            <person name="Liu X.H."/>
            <person name="Rhind N."/>
            <person name="Pidoux A."/>
            <person name="Brysch-Herzberg M."/>
            <person name="Du L.L."/>
        </authorList>
    </citation>
    <scope>NUCLEOTIDE SEQUENCE [LARGE SCALE GENOMIC DNA]</scope>
    <source>
        <strain evidence="12 13">CBS 15793</strain>
    </source>
</reference>
<keyword evidence="6 9" id="KW-0256">Endoplasmic reticulum</keyword>
<comment type="function">
    <text evidence="9">Required for normal levels of the cell wall 1,6-beta-glucan. Involved in a protein folding machinery chaperoning proteins acting in various physiological processes including cell wall synthesis and lysis of autophagic bodies.</text>
</comment>
<evidence type="ECO:0000256" key="6">
    <source>
        <dbReference type="ARBA" id="ARBA00022824"/>
    </source>
</evidence>
<evidence type="ECO:0000256" key="9">
    <source>
        <dbReference type="PIRNR" id="PIRNR017290"/>
    </source>
</evidence>
<protein>
    <recommendedName>
        <fullName evidence="3 9">Protein ROT1</fullName>
    </recommendedName>
</protein>
<gene>
    <name evidence="12" type="primary">rot1</name>
    <name evidence="12" type="ORF">SOMG_00245</name>
</gene>
<dbReference type="Proteomes" id="UP001212411">
    <property type="component" value="Chromosome 1"/>
</dbReference>
<dbReference type="Pfam" id="PF10681">
    <property type="entry name" value="Rot1"/>
    <property type="match status" value="1"/>
</dbReference>